<evidence type="ECO:0008006" key="4">
    <source>
        <dbReference type="Google" id="ProtNLM"/>
    </source>
</evidence>
<gene>
    <name evidence="2" type="ORF">KDW_42420</name>
</gene>
<proteinExistence type="predicted"/>
<protein>
    <recommendedName>
        <fullName evidence="4">Inner membrane component domain-containing protein</fullName>
    </recommendedName>
</protein>
<sequence length="105" mass="11551">MAQNVNVTINNGKQHGFFIRALYFCFIGWWLGFAWLNVGYFCVLSVVLLPLGLVMLNRLPQVMTLRSSSGTSTNINVSTTMVQPGMGAPGVMQNSININVTLRTP</sequence>
<feature type="transmembrane region" description="Helical" evidence="1">
    <location>
        <begin position="38"/>
        <end position="56"/>
    </location>
</feature>
<dbReference type="Proteomes" id="UP000326912">
    <property type="component" value="Unassembled WGS sequence"/>
</dbReference>
<evidence type="ECO:0000313" key="3">
    <source>
        <dbReference type="Proteomes" id="UP000326912"/>
    </source>
</evidence>
<reference evidence="2 3" key="1">
    <citation type="submission" date="2019-10" db="EMBL/GenBank/DDBJ databases">
        <title>Dictyobacter vulcani sp. nov., within the class Ktedonobacteria, isolated from soil of volcanic Mt. Zao.</title>
        <authorList>
            <person name="Zheng Y."/>
            <person name="Wang C.M."/>
            <person name="Sakai Y."/>
            <person name="Abe K."/>
            <person name="Yokota A."/>
            <person name="Yabe S."/>
        </authorList>
    </citation>
    <scope>NUCLEOTIDE SEQUENCE [LARGE SCALE GENOMIC DNA]</scope>
    <source>
        <strain evidence="2 3">W12</strain>
    </source>
</reference>
<evidence type="ECO:0000256" key="1">
    <source>
        <dbReference type="SAM" id="Phobius"/>
    </source>
</evidence>
<accession>A0A5J4KUD1</accession>
<keyword evidence="1" id="KW-0472">Membrane</keyword>
<evidence type="ECO:0000313" key="2">
    <source>
        <dbReference type="EMBL" id="GER90080.1"/>
    </source>
</evidence>
<keyword evidence="1" id="KW-1133">Transmembrane helix</keyword>
<keyword evidence="1" id="KW-0812">Transmembrane</keyword>
<comment type="caution">
    <text evidence="2">The sequence shown here is derived from an EMBL/GenBank/DDBJ whole genome shotgun (WGS) entry which is preliminary data.</text>
</comment>
<feature type="transmembrane region" description="Helical" evidence="1">
    <location>
        <begin position="17"/>
        <end position="32"/>
    </location>
</feature>
<name>A0A5J4KUD1_9CHLR</name>
<dbReference type="EMBL" id="BKZW01000002">
    <property type="protein sequence ID" value="GER90080.1"/>
    <property type="molecule type" value="Genomic_DNA"/>
</dbReference>
<organism evidence="2 3">
    <name type="scientific">Dictyobacter vulcani</name>
    <dbReference type="NCBI Taxonomy" id="2607529"/>
    <lineage>
        <taxon>Bacteria</taxon>
        <taxon>Bacillati</taxon>
        <taxon>Chloroflexota</taxon>
        <taxon>Ktedonobacteria</taxon>
        <taxon>Ktedonobacterales</taxon>
        <taxon>Dictyobacteraceae</taxon>
        <taxon>Dictyobacter</taxon>
    </lineage>
</organism>
<dbReference type="AlphaFoldDB" id="A0A5J4KUD1"/>
<keyword evidence="3" id="KW-1185">Reference proteome</keyword>